<accession>A0A075A6D8</accession>
<dbReference type="CTD" id="20326691"/>
<evidence type="ECO:0000256" key="1">
    <source>
        <dbReference type="SAM" id="MobiDB-lite"/>
    </source>
</evidence>
<keyword evidence="3" id="KW-1185">Reference proteome</keyword>
<gene>
    <name evidence="2" type="ORF">T265_12523</name>
</gene>
<protein>
    <submittedName>
        <fullName evidence="2">Uncharacterized protein</fullName>
    </submittedName>
</protein>
<dbReference type="RefSeq" id="XP_009162423.1">
    <property type="nucleotide sequence ID" value="XM_009164159.1"/>
</dbReference>
<reference evidence="2 3" key="1">
    <citation type="submission" date="2013-11" db="EMBL/GenBank/DDBJ databases">
        <title>Opisthorchis viverrini - life in the bile duct.</title>
        <authorList>
            <person name="Young N.D."/>
            <person name="Nagarajan N."/>
            <person name="Lin S.J."/>
            <person name="Korhonen P.K."/>
            <person name="Jex A.R."/>
            <person name="Hall R.S."/>
            <person name="Safavi-Hemami H."/>
            <person name="Kaewkong W."/>
            <person name="Bertrand D."/>
            <person name="Gao S."/>
            <person name="Seet Q."/>
            <person name="Wongkham S."/>
            <person name="Teh B.T."/>
            <person name="Wongkham C."/>
            <person name="Intapan P.M."/>
            <person name="Maleewong W."/>
            <person name="Yang X."/>
            <person name="Hu M."/>
            <person name="Wang Z."/>
            <person name="Hofmann A."/>
            <person name="Sternberg P.W."/>
            <person name="Tan P."/>
            <person name="Wang J."/>
            <person name="Gasser R.B."/>
        </authorList>
    </citation>
    <scope>NUCLEOTIDE SEQUENCE [LARGE SCALE GENOMIC DNA]</scope>
</reference>
<feature type="compositionally biased region" description="Polar residues" evidence="1">
    <location>
        <begin position="30"/>
        <end position="39"/>
    </location>
</feature>
<name>A0A075A6D8_OPIVI</name>
<dbReference type="Proteomes" id="UP000054324">
    <property type="component" value="Unassembled WGS sequence"/>
</dbReference>
<dbReference type="EMBL" id="KL596621">
    <property type="protein sequence ID" value="KER33927.1"/>
    <property type="molecule type" value="Genomic_DNA"/>
</dbReference>
<dbReference type="AlphaFoldDB" id="A0A075A6D8"/>
<feature type="non-terminal residue" evidence="2">
    <location>
        <position position="107"/>
    </location>
</feature>
<evidence type="ECO:0000313" key="3">
    <source>
        <dbReference type="Proteomes" id="UP000054324"/>
    </source>
</evidence>
<organism evidence="2 3">
    <name type="scientific">Opisthorchis viverrini</name>
    <name type="common">Southeast Asian liver fluke</name>
    <dbReference type="NCBI Taxonomy" id="6198"/>
    <lineage>
        <taxon>Eukaryota</taxon>
        <taxon>Metazoa</taxon>
        <taxon>Spiralia</taxon>
        <taxon>Lophotrochozoa</taxon>
        <taxon>Platyhelminthes</taxon>
        <taxon>Trematoda</taxon>
        <taxon>Digenea</taxon>
        <taxon>Opisthorchiida</taxon>
        <taxon>Opisthorchiata</taxon>
        <taxon>Opisthorchiidae</taxon>
        <taxon>Opisthorchis</taxon>
    </lineage>
</organism>
<sequence>KHGAGILSGCSSLDKRSRDAEDGFEPRTFRSVNPRSNHMSHLAPHVSNTNSAYPHLTEAEISEREVFCVSWNMRQSGAAHLVAWKHHKREIQLDSRRVSRKTKFICE</sequence>
<dbReference type="KEGG" id="ovi:T265_12523"/>
<feature type="non-terminal residue" evidence="2">
    <location>
        <position position="1"/>
    </location>
</feature>
<dbReference type="GeneID" id="20326691"/>
<dbReference type="OrthoDB" id="2019763at2759"/>
<feature type="region of interest" description="Disordered" evidence="1">
    <location>
        <begin position="1"/>
        <end position="50"/>
    </location>
</feature>
<proteinExistence type="predicted"/>
<evidence type="ECO:0000313" key="2">
    <source>
        <dbReference type="EMBL" id="KER33927.1"/>
    </source>
</evidence>
<feature type="compositionally biased region" description="Basic and acidic residues" evidence="1">
    <location>
        <begin position="13"/>
        <end position="28"/>
    </location>
</feature>